<name>A0A2T0PXJ9_9ACTN</name>
<dbReference type="SMART" id="SM00028">
    <property type="entry name" value="TPR"/>
    <property type="match status" value="4"/>
</dbReference>
<evidence type="ECO:0000256" key="1">
    <source>
        <dbReference type="PROSITE-ProRule" id="PRU00339"/>
    </source>
</evidence>
<dbReference type="Gene3D" id="3.40.50.300">
    <property type="entry name" value="P-loop containing nucleotide triphosphate hydrolases"/>
    <property type="match status" value="1"/>
</dbReference>
<protein>
    <submittedName>
        <fullName evidence="3">Tfp pilus assembly protein PilF</fullName>
    </submittedName>
</protein>
<dbReference type="SUPFAM" id="SSF52540">
    <property type="entry name" value="P-loop containing nucleoside triphosphate hydrolases"/>
    <property type="match status" value="1"/>
</dbReference>
<organism evidence="3 4">
    <name type="scientific">Allonocardiopsis opalescens</name>
    <dbReference type="NCBI Taxonomy" id="1144618"/>
    <lineage>
        <taxon>Bacteria</taxon>
        <taxon>Bacillati</taxon>
        <taxon>Actinomycetota</taxon>
        <taxon>Actinomycetes</taxon>
        <taxon>Streptosporangiales</taxon>
        <taxon>Allonocardiopsis</taxon>
    </lineage>
</organism>
<dbReference type="OrthoDB" id="5521887at2"/>
<evidence type="ECO:0000313" key="4">
    <source>
        <dbReference type="Proteomes" id="UP000237846"/>
    </source>
</evidence>
<dbReference type="PANTHER" id="PTHR47691">
    <property type="entry name" value="REGULATOR-RELATED"/>
    <property type="match status" value="1"/>
</dbReference>
<dbReference type="InterPro" id="IPR011990">
    <property type="entry name" value="TPR-like_helical_dom_sf"/>
</dbReference>
<keyword evidence="4" id="KW-1185">Reference proteome</keyword>
<evidence type="ECO:0000256" key="2">
    <source>
        <dbReference type="SAM" id="MobiDB-lite"/>
    </source>
</evidence>
<dbReference type="InterPro" id="IPR019734">
    <property type="entry name" value="TPR_rpt"/>
</dbReference>
<keyword evidence="1" id="KW-0802">TPR repeat</keyword>
<feature type="region of interest" description="Disordered" evidence="2">
    <location>
        <begin position="1"/>
        <end position="35"/>
    </location>
</feature>
<accession>A0A2T0PXJ9</accession>
<dbReference type="RefSeq" id="WP_146159557.1">
    <property type="nucleotide sequence ID" value="NZ_PVZC01000008.1"/>
</dbReference>
<dbReference type="Proteomes" id="UP000237846">
    <property type="component" value="Unassembled WGS sequence"/>
</dbReference>
<evidence type="ECO:0000313" key="3">
    <source>
        <dbReference type="EMBL" id="PRX96260.1"/>
    </source>
</evidence>
<dbReference type="AlphaFoldDB" id="A0A2T0PXJ9"/>
<feature type="repeat" description="TPR" evidence="1">
    <location>
        <begin position="513"/>
        <end position="546"/>
    </location>
</feature>
<dbReference type="Pfam" id="PF13181">
    <property type="entry name" value="TPR_8"/>
    <property type="match status" value="1"/>
</dbReference>
<dbReference type="Pfam" id="PF13424">
    <property type="entry name" value="TPR_12"/>
    <property type="match status" value="1"/>
</dbReference>
<dbReference type="PANTHER" id="PTHR47691:SF3">
    <property type="entry name" value="HTH-TYPE TRANSCRIPTIONAL REGULATOR RV0890C-RELATED"/>
    <property type="match status" value="1"/>
</dbReference>
<reference evidence="3 4" key="1">
    <citation type="submission" date="2018-03" db="EMBL/GenBank/DDBJ databases">
        <title>Genomic Encyclopedia of Archaeal and Bacterial Type Strains, Phase II (KMG-II): from individual species to whole genera.</title>
        <authorList>
            <person name="Goeker M."/>
        </authorList>
    </citation>
    <scope>NUCLEOTIDE SEQUENCE [LARGE SCALE GENOMIC DNA]</scope>
    <source>
        <strain evidence="3 4">DSM 45601</strain>
    </source>
</reference>
<feature type="compositionally biased region" description="Basic and acidic residues" evidence="2">
    <location>
        <begin position="1"/>
        <end position="15"/>
    </location>
</feature>
<gene>
    <name evidence="3" type="ORF">CLV72_108267</name>
</gene>
<dbReference type="SUPFAM" id="SSF48452">
    <property type="entry name" value="TPR-like"/>
    <property type="match status" value="1"/>
</dbReference>
<comment type="caution">
    <text evidence="3">The sequence shown here is derived from an EMBL/GenBank/DDBJ whole genome shotgun (WGS) entry which is preliminary data.</text>
</comment>
<proteinExistence type="predicted"/>
<dbReference type="InterPro" id="IPR027417">
    <property type="entry name" value="P-loop_NTPase"/>
</dbReference>
<dbReference type="EMBL" id="PVZC01000008">
    <property type="protein sequence ID" value="PRX96260.1"/>
    <property type="molecule type" value="Genomic_DNA"/>
</dbReference>
<sequence>MASPHHESHDQDPALRPDAPPAPAAPPVTDNRVSGTTAGHVVQAGAIHGDVYLSAPTGPPHRPVPYQLPPDPAHFTDRRTELDALDGAAGAPAVLVGVGGVGKTALGIHFLTRRRDRLPDGQLYIDLRGFPPGDPVDPGEALDSFLRALGVPPDAVPPGLAARSALFRSVTHGRGLGLLLDNAVSAAQVRPLLPGPGTHLVVVTSRRRIAGLRLDGARFVDVPPLTRTAAVRLLDRLVDDERTGVDPQAADDLAELCGGLPIALRAVAGQLAQRPSRTIGRMVADLHRERTRLGALTADPDDTEEIPVRATFDSSYDALPPDAARLYRLLGLHPGPDTDIPAAAALADLPPDTTGDLLDTLATASLLESPTSGRYRFHDLLRLHATEKAEAHDTPTARAAAVDRVLGYYLDALVAADLVVRPYSDRSTGAPPPAHPRRFAGSAEALEWLEAERHNVRALVRFAADSGRPAAACELADGLWPLLLYRRHYPLWLEVDERAIAAARDLGDERVEADMLSRLGLAYLSMGDHRAADERFRAALDIRNRIGDRAAIADLVHRRGLAALRDDRPDDAIRHLRTALAIDEELGRARNQALTLLELGRAMYGAERHAEAGAVLERALDLIDGAADPYNRARIEVMLGRVLAESDRAAAEERLGGALVVMAELNSLPGLAEAHEALGDLARRAGRLEQAAAHYAQALTASERLGRSVAVERISARLAGLGH</sequence>
<dbReference type="PROSITE" id="PS50005">
    <property type="entry name" value="TPR"/>
    <property type="match status" value="1"/>
</dbReference>
<dbReference type="PRINTS" id="PR00364">
    <property type="entry name" value="DISEASERSIST"/>
</dbReference>
<dbReference type="Gene3D" id="1.25.40.10">
    <property type="entry name" value="Tetratricopeptide repeat domain"/>
    <property type="match status" value="2"/>
</dbReference>